<dbReference type="EMBL" id="JAGVWB010000021">
    <property type="protein sequence ID" value="MBS3058380.1"/>
    <property type="molecule type" value="Genomic_DNA"/>
</dbReference>
<proteinExistence type="inferred from homology"/>
<dbReference type="PANTHER" id="PTHR23419">
    <property type="entry name" value="DIVALENT CATION TOLERANCE CUTA-RELATED"/>
    <property type="match status" value="1"/>
</dbReference>
<sequence length="101" mass="11395">MQLAYIACRNSKEAEKIAKALLSKKLIACANILPSTSLYFWKGRLKKTKESILIAKTTAGNFAALEKTVKALHSYELPLIAQLNVKSVNKEFKKWLEKQVK</sequence>
<evidence type="ECO:0000313" key="4">
    <source>
        <dbReference type="EMBL" id="MBS3058380.1"/>
    </source>
</evidence>
<dbReference type="Gene3D" id="3.30.70.120">
    <property type="match status" value="1"/>
</dbReference>
<name>A0A7J4KS74_9ARCH</name>
<dbReference type="AlphaFoldDB" id="A0A7J4KS74"/>
<dbReference type="EMBL" id="DUFJ01000029">
    <property type="protein sequence ID" value="HIH32843.1"/>
    <property type="molecule type" value="Genomic_DNA"/>
</dbReference>
<reference evidence="4" key="2">
    <citation type="submission" date="2021-03" db="EMBL/GenBank/DDBJ databases">
        <authorList>
            <person name="Jaffe A."/>
        </authorList>
    </citation>
    <scope>NUCLEOTIDE SEQUENCE</scope>
    <source>
        <strain evidence="4">RIFCSPLOWO2_01_FULL_43_13</strain>
    </source>
</reference>
<dbReference type="Proteomes" id="UP000590964">
    <property type="component" value="Unassembled WGS sequence"/>
</dbReference>
<reference evidence="4" key="3">
    <citation type="submission" date="2021-05" db="EMBL/GenBank/DDBJ databases">
        <title>Protein family content uncovers lineage relationships and bacterial pathway maintenance mechanisms in DPANN archaea.</title>
        <authorList>
            <person name="Castelle C.J."/>
            <person name="Meheust R."/>
            <person name="Jaffe A.L."/>
            <person name="Seitz K."/>
            <person name="Gong X."/>
            <person name="Baker B.J."/>
            <person name="Banfield J.F."/>
        </authorList>
    </citation>
    <scope>NUCLEOTIDE SEQUENCE</scope>
    <source>
        <strain evidence="4">RIFCSPLOWO2_01_FULL_43_13</strain>
    </source>
</reference>
<dbReference type="GO" id="GO:0005507">
    <property type="term" value="F:copper ion binding"/>
    <property type="evidence" value="ECO:0007669"/>
    <property type="project" value="TreeGrafter"/>
</dbReference>
<gene>
    <name evidence="2" type="ORF">HA222_05050</name>
    <name evidence="3" type="ORF">HA227_01185</name>
    <name evidence="4" type="ORF">J4478_03175</name>
</gene>
<dbReference type="InterPro" id="IPR004323">
    <property type="entry name" value="Ion_tolerance_CutA"/>
</dbReference>
<dbReference type="EMBL" id="DUFW01000088">
    <property type="protein sequence ID" value="HIH21994.1"/>
    <property type="molecule type" value="Genomic_DNA"/>
</dbReference>
<dbReference type="Pfam" id="PF03091">
    <property type="entry name" value="CutA1"/>
    <property type="match status" value="1"/>
</dbReference>
<dbReference type="PANTHER" id="PTHR23419:SF8">
    <property type="entry name" value="FI09726P"/>
    <property type="match status" value="1"/>
</dbReference>
<protein>
    <submittedName>
        <fullName evidence="3">Divalent-cation tolerance protein CutA</fullName>
    </submittedName>
</protein>
<accession>A0A7J4KS74</accession>
<evidence type="ECO:0000313" key="6">
    <source>
        <dbReference type="Proteomes" id="UP000590964"/>
    </source>
</evidence>
<reference evidence="5 6" key="1">
    <citation type="journal article" date="2020" name="bioRxiv">
        <title>A rank-normalized archaeal taxonomy based on genome phylogeny resolves widespread incomplete and uneven classifications.</title>
        <authorList>
            <person name="Rinke C."/>
            <person name="Chuvochina M."/>
            <person name="Mussig A.J."/>
            <person name="Chaumeil P.-A."/>
            <person name="Waite D.W."/>
            <person name="Whitman W.B."/>
            <person name="Parks D.H."/>
            <person name="Hugenholtz P."/>
        </authorList>
    </citation>
    <scope>NUCLEOTIDE SEQUENCE [LARGE SCALE GENOMIC DNA]</scope>
</reference>
<dbReference type="SUPFAM" id="SSF54913">
    <property type="entry name" value="GlnB-like"/>
    <property type="match status" value="1"/>
</dbReference>
<dbReference type="Proteomes" id="UP000527315">
    <property type="component" value="Unassembled WGS sequence"/>
</dbReference>
<dbReference type="InterPro" id="IPR015867">
    <property type="entry name" value="N-reg_PII/ATP_PRibTrfase_C"/>
</dbReference>
<evidence type="ECO:0000313" key="3">
    <source>
        <dbReference type="EMBL" id="HIH32843.1"/>
    </source>
</evidence>
<evidence type="ECO:0000313" key="5">
    <source>
        <dbReference type="Proteomes" id="UP000527315"/>
    </source>
</evidence>
<evidence type="ECO:0000256" key="1">
    <source>
        <dbReference type="ARBA" id="ARBA00010169"/>
    </source>
</evidence>
<dbReference type="InterPro" id="IPR011322">
    <property type="entry name" value="N-reg_PII-like_a/b"/>
</dbReference>
<dbReference type="GO" id="GO:0010038">
    <property type="term" value="P:response to metal ion"/>
    <property type="evidence" value="ECO:0007669"/>
    <property type="project" value="InterPro"/>
</dbReference>
<organism evidence="3 5">
    <name type="scientific">Candidatus Iainarchaeum sp</name>
    <dbReference type="NCBI Taxonomy" id="3101447"/>
    <lineage>
        <taxon>Archaea</taxon>
        <taxon>Candidatus Iainarchaeota</taxon>
        <taxon>Candidatus Iainarchaeia</taxon>
        <taxon>Candidatus Iainarchaeales</taxon>
        <taxon>Candidatus Iainarchaeaceae</taxon>
        <taxon>Candidatus Iainarchaeum</taxon>
    </lineage>
</organism>
<comment type="similarity">
    <text evidence="1">Belongs to the CutA family.</text>
</comment>
<evidence type="ECO:0000313" key="2">
    <source>
        <dbReference type="EMBL" id="HIH21994.1"/>
    </source>
</evidence>
<dbReference type="Proteomes" id="UP000680185">
    <property type="component" value="Unassembled WGS sequence"/>
</dbReference>
<comment type="caution">
    <text evidence="3">The sequence shown here is derived from an EMBL/GenBank/DDBJ whole genome shotgun (WGS) entry which is preliminary data.</text>
</comment>